<evidence type="ECO:0000256" key="1">
    <source>
        <dbReference type="ARBA" id="ARBA00001933"/>
    </source>
</evidence>
<evidence type="ECO:0000256" key="6">
    <source>
        <dbReference type="RuleBase" id="RU000481"/>
    </source>
</evidence>
<keyword evidence="5" id="KW-0663">Pyridoxal phosphate</keyword>
<dbReference type="EC" id="2.6.1.-" evidence="6"/>
<organism evidence="8 9">
    <name type="scientific">Symbiobacterium thermophilum</name>
    <dbReference type="NCBI Taxonomy" id="2734"/>
    <lineage>
        <taxon>Bacteria</taxon>
        <taxon>Bacillati</taxon>
        <taxon>Bacillota</taxon>
        <taxon>Clostridia</taxon>
        <taxon>Eubacteriales</taxon>
        <taxon>Symbiobacteriaceae</taxon>
        <taxon>Symbiobacterium</taxon>
    </lineage>
</organism>
<reference evidence="9" key="1">
    <citation type="submission" date="2016-04" db="EMBL/GenBank/DDBJ databases">
        <authorList>
            <person name="Antunes L.P."/>
            <person name="Martins L.F."/>
            <person name="Pereira R.V."/>
            <person name="Thomas A.M."/>
            <person name="Barbosa D."/>
            <person name="Nascimento L."/>
            <person name="Silva G.M."/>
            <person name="Condomitti G.W."/>
            <person name="Digiampietri L.A."/>
            <person name="Lombardi K.C."/>
            <person name="Ramos P.L."/>
            <person name="Quaggio R.B."/>
            <person name="Oliveira J.C."/>
            <person name="Pascon R.C."/>
            <person name="Cruz J.B."/>
            <person name="Silva A.M."/>
            <person name="Setubal J.C."/>
        </authorList>
    </citation>
    <scope>NUCLEOTIDE SEQUENCE [LARGE SCALE GENOMIC DNA]</scope>
</reference>
<comment type="caution">
    <text evidence="8">The sequence shown here is derived from an EMBL/GenBank/DDBJ whole genome shotgun (WGS) entry which is preliminary data.</text>
</comment>
<dbReference type="Gene3D" id="3.90.1150.10">
    <property type="entry name" value="Aspartate Aminotransferase, domain 1"/>
    <property type="match status" value="1"/>
</dbReference>
<evidence type="ECO:0000256" key="4">
    <source>
        <dbReference type="ARBA" id="ARBA00022679"/>
    </source>
</evidence>
<dbReference type="GO" id="GO:0006520">
    <property type="term" value="P:amino acid metabolic process"/>
    <property type="evidence" value="ECO:0007669"/>
    <property type="project" value="InterPro"/>
</dbReference>
<dbReference type="EMBL" id="LWLV01000435">
    <property type="protein sequence ID" value="OTA41476.1"/>
    <property type="molecule type" value="Genomic_DNA"/>
</dbReference>
<dbReference type="PROSITE" id="PS00105">
    <property type="entry name" value="AA_TRANSFER_CLASS_1"/>
    <property type="match status" value="1"/>
</dbReference>
<gene>
    <name evidence="8" type="ORF">A6D92_06350</name>
</gene>
<dbReference type="InterPro" id="IPR004838">
    <property type="entry name" value="NHTrfase_class1_PyrdxlP-BS"/>
</dbReference>
<evidence type="ECO:0000313" key="9">
    <source>
        <dbReference type="Proteomes" id="UP000194267"/>
    </source>
</evidence>
<dbReference type="InterPro" id="IPR050596">
    <property type="entry name" value="AspAT/PAT-like"/>
</dbReference>
<dbReference type="Pfam" id="PF00155">
    <property type="entry name" value="Aminotran_1_2"/>
    <property type="match status" value="1"/>
</dbReference>
<keyword evidence="3 6" id="KW-0032">Aminotransferase</keyword>
<name>A0A1Y2T6S7_SYMTR</name>
<dbReference type="GO" id="GO:0030170">
    <property type="term" value="F:pyridoxal phosphate binding"/>
    <property type="evidence" value="ECO:0007669"/>
    <property type="project" value="InterPro"/>
</dbReference>
<dbReference type="FunFam" id="3.40.640.10:FF:000033">
    <property type="entry name" value="Aspartate aminotransferase"/>
    <property type="match status" value="1"/>
</dbReference>
<comment type="cofactor">
    <cofactor evidence="1 6">
        <name>pyridoxal 5'-phosphate</name>
        <dbReference type="ChEBI" id="CHEBI:597326"/>
    </cofactor>
</comment>
<dbReference type="InterPro" id="IPR015421">
    <property type="entry name" value="PyrdxlP-dep_Trfase_major"/>
</dbReference>
<evidence type="ECO:0000259" key="7">
    <source>
        <dbReference type="Pfam" id="PF00155"/>
    </source>
</evidence>
<evidence type="ECO:0000256" key="2">
    <source>
        <dbReference type="ARBA" id="ARBA00007441"/>
    </source>
</evidence>
<feature type="domain" description="Aminotransferase class I/classII large" evidence="7">
    <location>
        <begin position="31"/>
        <end position="390"/>
    </location>
</feature>
<dbReference type="PRINTS" id="PR00753">
    <property type="entry name" value="ACCSYNTHASE"/>
</dbReference>
<evidence type="ECO:0000256" key="3">
    <source>
        <dbReference type="ARBA" id="ARBA00022576"/>
    </source>
</evidence>
<comment type="similarity">
    <text evidence="2 6">Belongs to the class-I pyridoxal-phosphate-dependent aminotransferase family.</text>
</comment>
<dbReference type="PANTHER" id="PTHR46383:SF1">
    <property type="entry name" value="ASPARTATE AMINOTRANSFERASE"/>
    <property type="match status" value="1"/>
</dbReference>
<dbReference type="AlphaFoldDB" id="A0A1Y2T6S7"/>
<dbReference type="CDD" id="cd00609">
    <property type="entry name" value="AAT_like"/>
    <property type="match status" value="1"/>
</dbReference>
<evidence type="ECO:0000313" key="8">
    <source>
        <dbReference type="EMBL" id="OTA41476.1"/>
    </source>
</evidence>
<dbReference type="GO" id="GO:0008483">
    <property type="term" value="F:transaminase activity"/>
    <property type="evidence" value="ECO:0007669"/>
    <property type="project" value="UniProtKB-KW"/>
</dbReference>
<dbReference type="Proteomes" id="UP000194267">
    <property type="component" value="Unassembled WGS sequence"/>
</dbReference>
<dbReference type="PANTHER" id="PTHR46383">
    <property type="entry name" value="ASPARTATE AMINOTRANSFERASE"/>
    <property type="match status" value="1"/>
</dbReference>
<proteinExistence type="inferred from homology"/>
<protein>
    <recommendedName>
        <fullName evidence="6">Aminotransferase</fullName>
        <ecNumber evidence="6">2.6.1.-</ecNumber>
    </recommendedName>
</protein>
<keyword evidence="4 6" id="KW-0808">Transferase</keyword>
<dbReference type="InterPro" id="IPR004839">
    <property type="entry name" value="Aminotransferase_I/II_large"/>
</dbReference>
<dbReference type="InterPro" id="IPR015424">
    <property type="entry name" value="PyrdxlP-dep_Trfase"/>
</dbReference>
<sequence length="397" mass="43481">MRLSARARALTPSPTMTIDAMSKQMAAEGIDVVNFSVGEPDFDTPELIKAAGIAAIQQGKTKYTPAAGTLELRKAICEKLERDNGLHYRPEEIVVSNGGKQSLYNAYQVLLDPGEEVIIQAPYWVSYPEIVRLAGGVPVVVETDESTGFRLTADMIREKLTNRTRVLNLNSPSNPTGAVLTRKDLEEIAALAVERDLIIVSDEIYEKLIYDGAEHVSIASLGEEVKRRTITVNGLSKAYAMTGWRIGYTASERIYAKAMADLQSQSTSGPCSISQAAAVEALRGSQESVEQMRQEFDRRRRHMMERLNRLPGFSVKVAPQGAFYLFPNISGLIGETIAGRKIRSSDDLAEVILEKAHVAVVPGTGFGAPNYIRFSYATSLERIDEGLDRIARLLAAG</sequence>
<accession>A0A1Y2T6S7</accession>
<dbReference type="Gene3D" id="3.40.640.10">
    <property type="entry name" value="Type I PLP-dependent aspartate aminotransferase-like (Major domain)"/>
    <property type="match status" value="1"/>
</dbReference>
<dbReference type="InterPro" id="IPR015422">
    <property type="entry name" value="PyrdxlP-dep_Trfase_small"/>
</dbReference>
<dbReference type="SUPFAM" id="SSF53383">
    <property type="entry name" value="PLP-dependent transferases"/>
    <property type="match status" value="1"/>
</dbReference>
<evidence type="ECO:0000256" key="5">
    <source>
        <dbReference type="ARBA" id="ARBA00022898"/>
    </source>
</evidence>